<dbReference type="STRING" id="448386.A0A2V3J1D7"/>
<dbReference type="Proteomes" id="UP000247409">
    <property type="component" value="Unassembled WGS sequence"/>
</dbReference>
<evidence type="ECO:0000256" key="2">
    <source>
        <dbReference type="PROSITE-ProRule" id="PRU00176"/>
    </source>
</evidence>
<dbReference type="GO" id="GO:0016973">
    <property type="term" value="P:poly(A)+ mRNA export from nucleus"/>
    <property type="evidence" value="ECO:0007669"/>
    <property type="project" value="TreeGrafter"/>
</dbReference>
<dbReference type="EMBL" id="NBIV01000015">
    <property type="protein sequence ID" value="PXF48226.1"/>
    <property type="molecule type" value="Genomic_DNA"/>
</dbReference>
<feature type="region of interest" description="Disordered" evidence="3">
    <location>
        <begin position="16"/>
        <end position="121"/>
    </location>
</feature>
<dbReference type="GO" id="GO:0016607">
    <property type="term" value="C:nuclear speck"/>
    <property type="evidence" value="ECO:0007669"/>
    <property type="project" value="TreeGrafter"/>
</dbReference>
<dbReference type="PANTHER" id="PTHR19965:SF96">
    <property type="entry name" value="POLYMERASE DELTA-INTERACTING PROTEIN 3"/>
    <property type="match status" value="1"/>
</dbReference>
<dbReference type="GO" id="GO:0003729">
    <property type="term" value="F:mRNA binding"/>
    <property type="evidence" value="ECO:0007669"/>
    <property type="project" value="TreeGrafter"/>
</dbReference>
<organism evidence="5 6">
    <name type="scientific">Gracilariopsis chorda</name>
    <dbReference type="NCBI Taxonomy" id="448386"/>
    <lineage>
        <taxon>Eukaryota</taxon>
        <taxon>Rhodophyta</taxon>
        <taxon>Florideophyceae</taxon>
        <taxon>Rhodymeniophycidae</taxon>
        <taxon>Gracilariales</taxon>
        <taxon>Gracilariaceae</taxon>
        <taxon>Gracilariopsis</taxon>
    </lineage>
</organism>
<evidence type="ECO:0000259" key="4">
    <source>
        <dbReference type="PROSITE" id="PS50102"/>
    </source>
</evidence>
<feature type="compositionally biased region" description="Basic and acidic residues" evidence="3">
    <location>
        <begin position="219"/>
        <end position="244"/>
    </location>
</feature>
<feature type="compositionally biased region" description="Basic and acidic residues" evidence="3">
    <location>
        <begin position="270"/>
        <end position="286"/>
    </location>
</feature>
<dbReference type="Pfam" id="PF00076">
    <property type="entry name" value="RRM_1"/>
    <property type="match status" value="1"/>
</dbReference>
<keyword evidence="1 2" id="KW-0694">RNA-binding</keyword>
<feature type="compositionally biased region" description="Basic residues" evidence="3">
    <location>
        <begin position="65"/>
        <end position="80"/>
    </location>
</feature>
<feature type="compositionally biased region" description="Low complexity" evidence="3">
    <location>
        <begin position="81"/>
        <end position="110"/>
    </location>
</feature>
<dbReference type="InterPro" id="IPR000504">
    <property type="entry name" value="RRM_dom"/>
</dbReference>
<name>A0A2V3J1D7_9FLOR</name>
<dbReference type="PROSITE" id="PS50102">
    <property type="entry name" value="RRM"/>
    <property type="match status" value="1"/>
</dbReference>
<keyword evidence="6" id="KW-1185">Reference proteome</keyword>
<dbReference type="InterPro" id="IPR035979">
    <property type="entry name" value="RBD_domain_sf"/>
</dbReference>
<dbReference type="OrthoDB" id="1049195at2759"/>
<reference evidence="5 6" key="1">
    <citation type="journal article" date="2018" name="Mol. Biol. Evol.">
        <title>Analysis of the draft genome of the red seaweed Gracilariopsis chorda provides insights into genome size evolution in Rhodophyta.</title>
        <authorList>
            <person name="Lee J."/>
            <person name="Yang E.C."/>
            <person name="Graf L."/>
            <person name="Yang J.H."/>
            <person name="Qiu H."/>
            <person name="Zel Zion U."/>
            <person name="Chan C.X."/>
            <person name="Stephens T.G."/>
            <person name="Weber A.P.M."/>
            <person name="Boo G.H."/>
            <person name="Boo S.M."/>
            <person name="Kim K.M."/>
            <person name="Shin Y."/>
            <person name="Jung M."/>
            <person name="Lee S.J."/>
            <person name="Yim H.S."/>
            <person name="Lee J.H."/>
            <person name="Bhattacharya D."/>
            <person name="Yoon H.S."/>
        </authorList>
    </citation>
    <scope>NUCLEOTIDE SEQUENCE [LARGE SCALE GENOMIC DNA]</scope>
    <source>
        <strain evidence="5 6">SKKU-2015</strain>
        <tissue evidence="5">Whole body</tissue>
    </source>
</reference>
<dbReference type="AlphaFoldDB" id="A0A2V3J1D7"/>
<dbReference type="InterPro" id="IPR051229">
    <property type="entry name" value="ALYREF_mRNA_export"/>
</dbReference>
<evidence type="ECO:0000256" key="3">
    <source>
        <dbReference type="SAM" id="MobiDB-lite"/>
    </source>
</evidence>
<dbReference type="InterPro" id="IPR012677">
    <property type="entry name" value="Nucleotide-bd_a/b_plait_sf"/>
</dbReference>
<feature type="region of interest" description="Disordered" evidence="3">
    <location>
        <begin position="199"/>
        <end position="286"/>
    </location>
</feature>
<gene>
    <name evidence="5" type="ORF">BWQ96_01915</name>
</gene>
<accession>A0A2V3J1D7</accession>
<dbReference type="SUPFAM" id="SSF54928">
    <property type="entry name" value="RNA-binding domain, RBD"/>
    <property type="match status" value="1"/>
</dbReference>
<feature type="compositionally biased region" description="Basic and acidic residues" evidence="3">
    <location>
        <begin position="16"/>
        <end position="32"/>
    </location>
</feature>
<evidence type="ECO:0000313" key="5">
    <source>
        <dbReference type="EMBL" id="PXF48226.1"/>
    </source>
</evidence>
<dbReference type="SMART" id="SM00360">
    <property type="entry name" value="RRM"/>
    <property type="match status" value="1"/>
</dbReference>
<feature type="compositionally biased region" description="Basic residues" evidence="3">
    <location>
        <begin position="251"/>
        <end position="261"/>
    </location>
</feature>
<evidence type="ECO:0000256" key="1">
    <source>
        <dbReference type="ARBA" id="ARBA00022884"/>
    </source>
</evidence>
<dbReference type="Gene3D" id="3.30.70.330">
    <property type="match status" value="1"/>
</dbReference>
<feature type="compositionally biased region" description="Basic and acidic residues" evidence="3">
    <location>
        <begin position="50"/>
        <end position="59"/>
    </location>
</feature>
<dbReference type="PANTHER" id="PTHR19965">
    <property type="entry name" value="RNA AND EXPORT FACTOR BINDING PROTEIN"/>
    <property type="match status" value="1"/>
</dbReference>
<comment type="caution">
    <text evidence="5">The sequence shown here is derived from an EMBL/GenBank/DDBJ whole genome shotgun (WGS) entry which is preliminary data.</text>
</comment>
<protein>
    <submittedName>
        <fullName evidence="5">THO complex subunit 4</fullName>
    </submittedName>
</protein>
<sequence length="286" mass="31997">MMNIDRPLDDIIKESLEAKRADRAARRRDQGATKRKAPNNKSRPPASAPPKERSPEKDATLPAAKSRRSITKKRRTRRKPNNNNASSPPDSNGSAEPAPATASAPMEPAPHYLSSSAQRRSNGVKVVVSNLHPGVTQSDIAELFETVGPLKSAVLPRYPSGTSTCEAEVIFENMPDALEAIKRYNLVPLDNQPLQITLVTTRSKNSRDNAPKKSQPVDAEYRDHSRSPGEPFERKDSPFADRNRNGQQGRRQNRRRNRRQFRGPAPGPNQDREDRDRRDDRDGYAD</sequence>
<evidence type="ECO:0000313" key="6">
    <source>
        <dbReference type="Proteomes" id="UP000247409"/>
    </source>
</evidence>
<feature type="domain" description="RRM" evidence="4">
    <location>
        <begin position="124"/>
        <end position="201"/>
    </location>
</feature>
<proteinExistence type="predicted"/>